<dbReference type="Proteomes" id="UP000293638">
    <property type="component" value="Unassembled WGS sequence"/>
</dbReference>
<evidence type="ECO:0000256" key="2">
    <source>
        <dbReference type="SAM" id="MobiDB-lite"/>
    </source>
</evidence>
<accession>A0A4Q7NQ93</accession>
<dbReference type="Gene3D" id="2.130.10.10">
    <property type="entry name" value="YVTN repeat-like/Quinoprotein amine dehydrogenase"/>
    <property type="match status" value="1"/>
</dbReference>
<organism evidence="3 4">
    <name type="scientific">Motilibacter rhizosphaerae</name>
    <dbReference type="NCBI Taxonomy" id="598652"/>
    <lineage>
        <taxon>Bacteria</taxon>
        <taxon>Bacillati</taxon>
        <taxon>Actinomycetota</taxon>
        <taxon>Actinomycetes</taxon>
        <taxon>Motilibacterales</taxon>
        <taxon>Motilibacteraceae</taxon>
        <taxon>Motilibacter</taxon>
    </lineage>
</organism>
<keyword evidence="3" id="KW-0413">Isomerase</keyword>
<keyword evidence="4" id="KW-1185">Reference proteome</keyword>
<feature type="compositionally biased region" description="Low complexity" evidence="2">
    <location>
        <begin position="177"/>
        <end position="187"/>
    </location>
</feature>
<evidence type="ECO:0000256" key="1">
    <source>
        <dbReference type="ARBA" id="ARBA00005564"/>
    </source>
</evidence>
<gene>
    <name evidence="3" type="ORF">EV189_2589</name>
</gene>
<dbReference type="InterPro" id="IPR019405">
    <property type="entry name" value="Lactonase_7-beta_prop"/>
</dbReference>
<dbReference type="GO" id="GO:0016853">
    <property type="term" value="F:isomerase activity"/>
    <property type="evidence" value="ECO:0007669"/>
    <property type="project" value="UniProtKB-KW"/>
</dbReference>
<dbReference type="InterPro" id="IPR050282">
    <property type="entry name" value="Cycloisomerase_2"/>
</dbReference>
<comment type="similarity">
    <text evidence="1">Belongs to the cycloisomerase 2 family.</text>
</comment>
<name>A0A4Q7NQ93_9ACTN</name>
<dbReference type="RefSeq" id="WP_165400278.1">
    <property type="nucleotide sequence ID" value="NZ_SGXD01000003.1"/>
</dbReference>
<comment type="caution">
    <text evidence="3">The sequence shown here is derived from an EMBL/GenBank/DDBJ whole genome shotgun (WGS) entry which is preliminary data.</text>
</comment>
<dbReference type="PANTHER" id="PTHR30344">
    <property type="entry name" value="6-PHOSPHOGLUCONOLACTONASE-RELATED"/>
    <property type="match status" value="1"/>
</dbReference>
<dbReference type="Pfam" id="PF10282">
    <property type="entry name" value="Lactonase"/>
    <property type="match status" value="1"/>
</dbReference>
<feature type="region of interest" description="Disordered" evidence="2">
    <location>
        <begin position="176"/>
        <end position="195"/>
    </location>
</feature>
<dbReference type="EMBL" id="SGXD01000003">
    <property type="protein sequence ID" value="RZS87166.1"/>
    <property type="molecule type" value="Genomic_DNA"/>
</dbReference>
<dbReference type="PANTHER" id="PTHR30344:SF1">
    <property type="entry name" value="6-PHOSPHOGLUCONOLACTONASE"/>
    <property type="match status" value="1"/>
</dbReference>
<dbReference type="InterPro" id="IPR015943">
    <property type="entry name" value="WD40/YVTN_repeat-like_dom_sf"/>
</dbReference>
<reference evidence="3 4" key="1">
    <citation type="submission" date="2019-02" db="EMBL/GenBank/DDBJ databases">
        <title>Genomic Encyclopedia of Type Strains, Phase IV (KMG-IV): sequencing the most valuable type-strain genomes for metagenomic binning, comparative biology and taxonomic classification.</title>
        <authorList>
            <person name="Goeker M."/>
        </authorList>
    </citation>
    <scope>NUCLEOTIDE SEQUENCE [LARGE SCALE GENOMIC DNA]</scope>
    <source>
        <strain evidence="3 4">DSM 45622</strain>
    </source>
</reference>
<dbReference type="AlphaFoldDB" id="A0A4Q7NQ93"/>
<protein>
    <submittedName>
        <fullName evidence="3">6-phosphogluconolactonase (Cycloisomerase 2 family)</fullName>
    </submittedName>
</protein>
<evidence type="ECO:0000313" key="3">
    <source>
        <dbReference type="EMBL" id="RZS87166.1"/>
    </source>
</evidence>
<proteinExistence type="inferred from homology"/>
<evidence type="ECO:0000313" key="4">
    <source>
        <dbReference type="Proteomes" id="UP000293638"/>
    </source>
</evidence>
<sequence length="327" mass="33921">MTRSLLLVGSYDTPGEPGAVRAYALDPEDGVGDLLATLPLSDASFLATHPVLPVAYVLGEGDEGTLSTVALGPDGSLELLETVPSGGAAPCHVAVAADGTHVVTSHYGDGAVTVSRLDGAGRFVRHDVLRLERRDGRVPRAHSALLGGGRAWVADLGRDLVVDLEVSADGARVVQEAAAPAGSGPRSSAEHPDGTRWVTGELDGTVLHYGRADGGWTLLAAAPSCAAGREHDARVSALRTSPDGRWLWVANRHHSCLSRFDLAAGGAPAAHVVVEGDELRDFCLWAGRVLVAVQRAGRLVVLPEDGGEPEQVLEVPGVACVVPWAQP</sequence>
<dbReference type="SUPFAM" id="SSF75011">
    <property type="entry name" value="3-carboxy-cis,cis-mucoante lactonizing enzyme"/>
    <property type="match status" value="1"/>
</dbReference>
<dbReference type="GO" id="GO:0017057">
    <property type="term" value="F:6-phosphogluconolactonase activity"/>
    <property type="evidence" value="ECO:0007669"/>
    <property type="project" value="TreeGrafter"/>
</dbReference>